<dbReference type="InterPro" id="IPR002686">
    <property type="entry name" value="Transposase_17"/>
</dbReference>
<proteinExistence type="predicted"/>
<reference evidence="2 3" key="1">
    <citation type="submission" date="2019-04" db="EMBL/GenBank/DDBJ databases">
        <title>Draft genome sequences for three unisolated Alnus-infective Frankia Sp+ strains, AgTrS, AiOr and AvVan, the first sequenced Frankia strains able to sporulate in-planta.</title>
        <authorList>
            <person name="Bethencourt L."/>
            <person name="Vautrin F."/>
            <person name="Taib N."/>
            <person name="Dubost A."/>
            <person name="Castro-Garcia L."/>
            <person name="Imbaud O."/>
            <person name="Abrouk D."/>
            <person name="Fournier P."/>
            <person name="Briolay J."/>
            <person name="Nguyen A."/>
            <person name="Normand P."/>
            <person name="Fernandez M.P."/>
            <person name="Brochier-Armanet C."/>
            <person name="Herrera-Belaroussi A."/>
        </authorList>
    </citation>
    <scope>NUCLEOTIDE SEQUENCE [LARGE SCALE GENOMIC DNA]</scope>
    <source>
        <strain evidence="2 3">AvVan</strain>
    </source>
</reference>
<dbReference type="Pfam" id="PF01797">
    <property type="entry name" value="Y1_Tnp"/>
    <property type="match status" value="1"/>
</dbReference>
<sequence>QRLDHHFDLVDYPPKVAVSTLVNSLNGVSARRLRSEHTSQVNRYSIRGHFRSPPYFTAPAGSTQLALSREYVDRQQRSAATR</sequence>
<feature type="domain" description="Transposase IS200-like" evidence="1">
    <location>
        <begin position="4"/>
        <end position="75"/>
    </location>
</feature>
<dbReference type="Proteomes" id="UP000305282">
    <property type="component" value="Unassembled WGS sequence"/>
</dbReference>
<dbReference type="InterPro" id="IPR036515">
    <property type="entry name" value="Transposase_17_sf"/>
</dbReference>
<organism evidence="2 3">
    <name type="scientific">Candidatus Frankia alpina</name>
    <dbReference type="NCBI Taxonomy" id="2699483"/>
    <lineage>
        <taxon>Bacteria</taxon>
        <taxon>Bacillati</taxon>
        <taxon>Actinomycetota</taxon>
        <taxon>Actinomycetes</taxon>
        <taxon>Frankiales</taxon>
        <taxon>Frankiaceae</taxon>
        <taxon>Frankia</taxon>
    </lineage>
</organism>
<comment type="caution">
    <text evidence="2">The sequence shown here is derived from an EMBL/GenBank/DDBJ whole genome shotgun (WGS) entry which is preliminary data.</text>
</comment>
<evidence type="ECO:0000313" key="3">
    <source>
        <dbReference type="Proteomes" id="UP000305282"/>
    </source>
</evidence>
<dbReference type="GO" id="GO:0006313">
    <property type="term" value="P:DNA transposition"/>
    <property type="evidence" value="ECO:0007669"/>
    <property type="project" value="InterPro"/>
</dbReference>
<dbReference type="EMBL" id="SSXH01000535">
    <property type="protein sequence ID" value="THJ64463.1"/>
    <property type="molecule type" value="Genomic_DNA"/>
</dbReference>
<feature type="non-terminal residue" evidence="2">
    <location>
        <position position="1"/>
    </location>
</feature>
<name>A0A4S5DZM0_9ACTN</name>
<accession>A0A4S5DZM0</accession>
<keyword evidence="3" id="KW-1185">Reference proteome</keyword>
<dbReference type="SUPFAM" id="SSF143422">
    <property type="entry name" value="Transposase IS200-like"/>
    <property type="match status" value="1"/>
</dbReference>
<dbReference type="GO" id="GO:0003677">
    <property type="term" value="F:DNA binding"/>
    <property type="evidence" value="ECO:0007669"/>
    <property type="project" value="InterPro"/>
</dbReference>
<dbReference type="AlphaFoldDB" id="A0A4S5DZM0"/>
<dbReference type="Gene3D" id="3.30.70.1290">
    <property type="entry name" value="Transposase IS200-like"/>
    <property type="match status" value="1"/>
</dbReference>
<gene>
    <name evidence="2" type="ORF">E7Y31_17585</name>
</gene>
<dbReference type="RefSeq" id="WP_207634437.1">
    <property type="nucleotide sequence ID" value="NZ_SSXH01000535.1"/>
</dbReference>
<dbReference type="GO" id="GO:0004803">
    <property type="term" value="F:transposase activity"/>
    <property type="evidence" value="ECO:0007669"/>
    <property type="project" value="InterPro"/>
</dbReference>
<evidence type="ECO:0000313" key="2">
    <source>
        <dbReference type="EMBL" id="THJ64463.1"/>
    </source>
</evidence>
<protein>
    <submittedName>
        <fullName evidence="2">IS200/IS605 family transposase</fullName>
    </submittedName>
</protein>
<evidence type="ECO:0000259" key="1">
    <source>
        <dbReference type="Pfam" id="PF01797"/>
    </source>
</evidence>